<accession>A0A7K1J4Q8</accession>
<evidence type="ECO:0000256" key="2">
    <source>
        <dbReference type="ARBA" id="ARBA00022741"/>
    </source>
</evidence>
<dbReference type="Gene3D" id="3.40.50.10420">
    <property type="entry name" value="NagB/RpiA/CoA transferase-like"/>
    <property type="match status" value="1"/>
</dbReference>
<dbReference type="InterPro" id="IPR002698">
    <property type="entry name" value="FTHF_cligase"/>
</dbReference>
<keyword evidence="2 4" id="KW-0547">Nucleotide-binding</keyword>
<dbReference type="GO" id="GO:0005524">
    <property type="term" value="F:ATP binding"/>
    <property type="evidence" value="ECO:0007669"/>
    <property type="project" value="UniProtKB-KW"/>
</dbReference>
<gene>
    <name evidence="5" type="ORF">GSD1FS_0981</name>
</gene>
<evidence type="ECO:0000256" key="1">
    <source>
        <dbReference type="ARBA" id="ARBA00010638"/>
    </source>
</evidence>
<protein>
    <submittedName>
        <fullName evidence="5">5-formyltetrahydrofolate cyclo-ligase</fullName>
    </submittedName>
</protein>
<dbReference type="EMBL" id="WNLP01000003">
    <property type="protein sequence ID" value="MUH59646.1"/>
    <property type="molecule type" value="Genomic_DNA"/>
</dbReference>
<dbReference type="InterPro" id="IPR024185">
    <property type="entry name" value="FTHF_cligase-like_sf"/>
</dbReference>
<keyword evidence="3 4" id="KW-0067">ATP-binding</keyword>
<comment type="similarity">
    <text evidence="1">Belongs to the 5-formyltetrahydrofolate cyclo-ligase family.</text>
</comment>
<evidence type="ECO:0000313" key="5">
    <source>
        <dbReference type="EMBL" id="MUH59646.1"/>
    </source>
</evidence>
<sequence>MRAGEQCAQIACESGLFDAHSSCIACHVSMGTEVSTIPLLSIALGCGYRVLVPNVGADLSVGWTLLASLDDLLHMQTPQGEHAGMPPEPRGEMLPPQALEACSRIIVPALLVNLDGVRLGRGTAWYDRALRYANPRATLTAMCWPWEFVDAPLPCEEHDVRMSAVLTPREYRDLRSPR</sequence>
<keyword evidence="6" id="KW-1185">Reference proteome</keyword>
<comment type="caution">
    <text evidence="5">The sequence shown here is derived from an EMBL/GenBank/DDBJ whole genome shotgun (WGS) entry which is preliminary data.</text>
</comment>
<proteinExistence type="inferred from homology"/>
<dbReference type="InterPro" id="IPR037171">
    <property type="entry name" value="NagB/RpiA_transferase-like"/>
</dbReference>
<dbReference type="GO" id="GO:0009396">
    <property type="term" value="P:folic acid-containing compound biosynthetic process"/>
    <property type="evidence" value="ECO:0007669"/>
    <property type="project" value="TreeGrafter"/>
</dbReference>
<name>A0A7K1J4Q8_9BIFI</name>
<dbReference type="PANTHER" id="PTHR23407:SF1">
    <property type="entry name" value="5-FORMYLTETRAHYDROFOLATE CYCLO-LIGASE"/>
    <property type="match status" value="1"/>
</dbReference>
<evidence type="ECO:0000256" key="3">
    <source>
        <dbReference type="ARBA" id="ARBA00022840"/>
    </source>
</evidence>
<feature type="binding site" evidence="4">
    <location>
        <position position="33"/>
    </location>
    <ligand>
        <name>substrate</name>
    </ligand>
</feature>
<dbReference type="SUPFAM" id="SSF100950">
    <property type="entry name" value="NagB/RpiA/CoA transferase-like"/>
    <property type="match status" value="1"/>
</dbReference>
<dbReference type="Pfam" id="PF01812">
    <property type="entry name" value="5-FTHF_cyc-lig"/>
    <property type="match status" value="1"/>
</dbReference>
<dbReference type="PANTHER" id="PTHR23407">
    <property type="entry name" value="ATPASE INHIBITOR/5-FORMYLTETRAHYDROFOLATE CYCLO-LIGASE"/>
    <property type="match status" value="1"/>
</dbReference>
<feature type="binding site" evidence="4">
    <location>
        <position position="28"/>
    </location>
    <ligand>
        <name>substrate</name>
    </ligand>
</feature>
<reference evidence="5 6" key="1">
    <citation type="submission" date="2019-09" db="EMBL/GenBank/DDBJ databases">
        <title>Bifidobacterium canis sp. nov., isolated from the digestive tract of German Shepherd dog puppy.</title>
        <authorList>
            <person name="Bunesova V."/>
        </authorList>
    </citation>
    <scope>NUCLEOTIDE SEQUENCE [LARGE SCALE GENOMIC DNA]</scope>
    <source>
        <strain evidence="5 6">GSD1FS</strain>
    </source>
</reference>
<dbReference type="PIRSF" id="PIRSF006806">
    <property type="entry name" value="FTHF_cligase"/>
    <property type="match status" value="1"/>
</dbReference>
<dbReference type="AlphaFoldDB" id="A0A7K1J4Q8"/>
<evidence type="ECO:0000256" key="4">
    <source>
        <dbReference type="PIRSR" id="PIRSR006806-1"/>
    </source>
</evidence>
<evidence type="ECO:0000313" key="6">
    <source>
        <dbReference type="Proteomes" id="UP000487882"/>
    </source>
</evidence>
<organism evidence="5 6">
    <name type="scientific">Bifidobacterium canis</name>
    <dbReference type="NCBI Taxonomy" id="2610880"/>
    <lineage>
        <taxon>Bacteria</taxon>
        <taxon>Bacillati</taxon>
        <taxon>Actinomycetota</taxon>
        <taxon>Actinomycetes</taxon>
        <taxon>Bifidobacteriales</taxon>
        <taxon>Bifidobacteriaceae</taxon>
        <taxon>Bifidobacterium</taxon>
    </lineage>
</organism>
<keyword evidence="5" id="KW-0436">Ligase</keyword>
<dbReference type="Proteomes" id="UP000487882">
    <property type="component" value="Unassembled WGS sequence"/>
</dbReference>
<dbReference type="GO" id="GO:0030272">
    <property type="term" value="F:5-formyltetrahydrofolate cyclo-ligase activity"/>
    <property type="evidence" value="ECO:0007669"/>
    <property type="project" value="TreeGrafter"/>
</dbReference>
<dbReference type="GO" id="GO:0035999">
    <property type="term" value="P:tetrahydrofolate interconversion"/>
    <property type="evidence" value="ECO:0007669"/>
    <property type="project" value="TreeGrafter"/>
</dbReference>
<feature type="binding site" evidence="4">
    <location>
        <begin position="118"/>
        <end position="126"/>
    </location>
    <ligand>
        <name>ATP</name>
        <dbReference type="ChEBI" id="CHEBI:30616"/>
    </ligand>
</feature>